<evidence type="ECO:0000256" key="1">
    <source>
        <dbReference type="SAM" id="Coils"/>
    </source>
</evidence>
<name>A0AA35RSB3_GEOBA</name>
<reference evidence="3" key="1">
    <citation type="submission" date="2023-03" db="EMBL/GenBank/DDBJ databases">
        <authorList>
            <person name="Steffen K."/>
            <person name="Cardenas P."/>
        </authorList>
    </citation>
    <scope>NUCLEOTIDE SEQUENCE</scope>
</reference>
<gene>
    <name evidence="3" type="ORF">GBAR_LOCUS9835</name>
</gene>
<accession>A0AA35RSB3</accession>
<feature type="region of interest" description="Disordered" evidence="2">
    <location>
        <begin position="141"/>
        <end position="220"/>
    </location>
</feature>
<evidence type="ECO:0000313" key="4">
    <source>
        <dbReference type="Proteomes" id="UP001174909"/>
    </source>
</evidence>
<sequence length="248" mass="27345">MEERRRGRELLSEAQASLEVARREQTKTALQLQRSQRKLEEERAGAVEAVEVARQGLEEELQRCRDRLRAVQVERNLLLTTLRQEGIKVPPRKPALKLELKHPGKELCHLQQTHQNIPVTNTGGQEPFIPAASKLYPSTEAVENGHSVTDCPSRYPPSPSPPTSATNRGSAHDSGDSCDSGENGEGGEGADGRVSKVLEMQETNGTSPASHLTSSRNYDSSEDDIHNVLKELQLLSTALLDMNVAKYH</sequence>
<dbReference type="Proteomes" id="UP001174909">
    <property type="component" value="Unassembled WGS sequence"/>
</dbReference>
<proteinExistence type="predicted"/>
<evidence type="ECO:0000313" key="3">
    <source>
        <dbReference type="EMBL" id="CAI8015918.1"/>
    </source>
</evidence>
<feature type="compositionally biased region" description="Polar residues" evidence="2">
    <location>
        <begin position="201"/>
        <end position="218"/>
    </location>
</feature>
<evidence type="ECO:0000256" key="2">
    <source>
        <dbReference type="SAM" id="MobiDB-lite"/>
    </source>
</evidence>
<dbReference type="AlphaFoldDB" id="A0AA35RSB3"/>
<comment type="caution">
    <text evidence="3">The sequence shown here is derived from an EMBL/GenBank/DDBJ whole genome shotgun (WGS) entry which is preliminary data.</text>
</comment>
<dbReference type="EMBL" id="CASHTH010001478">
    <property type="protein sequence ID" value="CAI8015918.1"/>
    <property type="molecule type" value="Genomic_DNA"/>
</dbReference>
<protein>
    <submittedName>
        <fullName evidence="3">Uncharacterized protein</fullName>
    </submittedName>
</protein>
<organism evidence="3 4">
    <name type="scientific">Geodia barretti</name>
    <name type="common">Barrett's horny sponge</name>
    <dbReference type="NCBI Taxonomy" id="519541"/>
    <lineage>
        <taxon>Eukaryota</taxon>
        <taxon>Metazoa</taxon>
        <taxon>Porifera</taxon>
        <taxon>Demospongiae</taxon>
        <taxon>Heteroscleromorpha</taxon>
        <taxon>Tetractinellida</taxon>
        <taxon>Astrophorina</taxon>
        <taxon>Geodiidae</taxon>
        <taxon>Geodia</taxon>
    </lineage>
</organism>
<keyword evidence="1" id="KW-0175">Coiled coil</keyword>
<keyword evidence="4" id="KW-1185">Reference proteome</keyword>
<feature type="coiled-coil region" evidence="1">
    <location>
        <begin position="22"/>
        <end position="74"/>
    </location>
</feature>